<name>A0A1D6ER86_MAIZE</name>
<feature type="compositionally biased region" description="Pro residues" evidence="1">
    <location>
        <begin position="319"/>
        <end position="333"/>
    </location>
</feature>
<evidence type="ECO:0000256" key="2">
    <source>
        <dbReference type="SAM" id="Phobius"/>
    </source>
</evidence>
<dbReference type="FunCoup" id="A0A1D6ER86">
    <property type="interactions" value="1923"/>
</dbReference>
<feature type="transmembrane region" description="Helical" evidence="2">
    <location>
        <begin position="39"/>
        <end position="62"/>
    </location>
</feature>
<keyword evidence="2" id="KW-0812">Transmembrane</keyword>
<feature type="compositionally biased region" description="Pro residues" evidence="1">
    <location>
        <begin position="394"/>
        <end position="410"/>
    </location>
</feature>
<protein>
    <recommendedName>
        <fullName evidence="3">DUF7036 domain-containing protein</fullName>
    </recommendedName>
</protein>
<dbReference type="PANTHER" id="PTHR33826">
    <property type="entry name" value="F20B24.21"/>
    <property type="match status" value="1"/>
</dbReference>
<feature type="region of interest" description="Disordered" evidence="1">
    <location>
        <begin position="427"/>
        <end position="466"/>
    </location>
</feature>
<sequence length="512" mass="55280">MGKPFDVELGGGAGGLEIAGAGGGGPWGGRVFGAIGRAVSFRCVFVLLLAAGVLIPVLFLLVPSRQQGYLSDDHDVLAAEIKVGFTLEKPVSFLTSHIDKLGNDIFEDIGVPNSKVSIVSMHPLTSKYFTHIVFGVLPYPKDASISLPALSVLRSSLIEMMLQQVNLSLTPSLFGHPSSFELLRFPGGITVIPAQSGFTWVNTDPLFNFMLNNSIYQILGNLTELKDQLKLGLNLRSYEKIYFQFRNEIGSSVEAPATIVASVLDGSSNLLPDRLRQLAKLIREPDARNLGLNHSVFGKVKGVQLSSYLQHKISGLSPSPSPAPSPSQSPSPSMPTSLSPYPASSLPGPALAPSWSRHPCFPCFRCNPSPAGSSTVKPPCIVRDPRLPPLMHSPKPPIMPSPPKYLPPADPPVPSHVVPPRPLPNPNHFPKAVSRPNSQMMPIPSPSRPVSQHWKAPRKKENSRTSNFSPIAPSPYVYRISISICSSPSHLKLCLIGCLGCFECWACVIRKI</sequence>
<evidence type="ECO:0000259" key="3">
    <source>
        <dbReference type="Pfam" id="PF23041"/>
    </source>
</evidence>
<dbReference type="PANTHER" id="PTHR33826:SF4">
    <property type="entry name" value="F20B24.21"/>
    <property type="match status" value="1"/>
</dbReference>
<feature type="region of interest" description="Disordered" evidence="1">
    <location>
        <begin position="387"/>
        <end position="410"/>
    </location>
</feature>
<feature type="compositionally biased region" description="Low complexity" evidence="1">
    <location>
        <begin position="334"/>
        <end position="348"/>
    </location>
</feature>
<dbReference type="EMBL" id="CM007648">
    <property type="protein sequence ID" value="ONM22252.1"/>
    <property type="molecule type" value="Genomic_DNA"/>
</dbReference>
<accession>A0A1D6ER86</accession>
<dbReference type="AlphaFoldDB" id="A0A1D6ER86"/>
<keyword evidence="2" id="KW-0472">Membrane</keyword>
<keyword evidence="2" id="KW-1133">Transmembrane helix</keyword>
<dbReference type="InParanoid" id="A0A1D6ER86"/>
<dbReference type="ExpressionAtlas" id="A0A1D6ER86">
    <property type="expression patterns" value="baseline and differential"/>
</dbReference>
<reference evidence="4" key="1">
    <citation type="submission" date="2015-12" db="EMBL/GenBank/DDBJ databases">
        <title>Update maize B73 reference genome by single molecule sequencing technologies.</title>
        <authorList>
            <consortium name="Maize Genome Sequencing Project"/>
            <person name="Ware D."/>
        </authorList>
    </citation>
    <scope>NUCLEOTIDE SEQUENCE [LARGE SCALE GENOMIC DNA]</scope>
    <source>
        <tissue evidence="4">Seedling</tissue>
    </source>
</reference>
<evidence type="ECO:0000313" key="4">
    <source>
        <dbReference type="EMBL" id="ONM22252.1"/>
    </source>
</evidence>
<dbReference type="IntAct" id="A0A1D6ER86">
    <property type="interactions" value="2"/>
</dbReference>
<organism evidence="4">
    <name type="scientific">Zea mays</name>
    <name type="common">Maize</name>
    <dbReference type="NCBI Taxonomy" id="4577"/>
    <lineage>
        <taxon>Eukaryota</taxon>
        <taxon>Viridiplantae</taxon>
        <taxon>Streptophyta</taxon>
        <taxon>Embryophyta</taxon>
        <taxon>Tracheophyta</taxon>
        <taxon>Spermatophyta</taxon>
        <taxon>Magnoliopsida</taxon>
        <taxon>Liliopsida</taxon>
        <taxon>Poales</taxon>
        <taxon>Poaceae</taxon>
        <taxon>PACMAD clade</taxon>
        <taxon>Panicoideae</taxon>
        <taxon>Andropogonodae</taxon>
        <taxon>Andropogoneae</taxon>
        <taxon>Tripsacinae</taxon>
        <taxon>Zea</taxon>
    </lineage>
</organism>
<proteinExistence type="predicted"/>
<dbReference type="STRING" id="4577.A0A1D6ER86"/>
<feature type="domain" description="DUF7036" evidence="3">
    <location>
        <begin position="85"/>
        <end position="175"/>
    </location>
</feature>
<gene>
    <name evidence="4" type="ORF">ZEAMMB73_Zm00001d005847</name>
</gene>
<feature type="region of interest" description="Disordered" evidence="1">
    <location>
        <begin position="314"/>
        <end position="348"/>
    </location>
</feature>
<dbReference type="InterPro" id="IPR055464">
    <property type="entry name" value="DUF7036"/>
</dbReference>
<evidence type="ECO:0000256" key="1">
    <source>
        <dbReference type="SAM" id="MobiDB-lite"/>
    </source>
</evidence>
<dbReference type="Pfam" id="PF23041">
    <property type="entry name" value="DUF7036"/>
    <property type="match status" value="2"/>
</dbReference>
<feature type="domain" description="DUF7036" evidence="3">
    <location>
        <begin position="208"/>
        <end position="298"/>
    </location>
</feature>